<name>A0A922I676_DERFA</name>
<evidence type="ECO:0000313" key="1">
    <source>
        <dbReference type="EMBL" id="KAH9520799.1"/>
    </source>
</evidence>
<reference evidence="1" key="1">
    <citation type="submission" date="2013-05" db="EMBL/GenBank/DDBJ databases">
        <authorList>
            <person name="Yim A.K.Y."/>
            <person name="Chan T.F."/>
            <person name="Ji K.M."/>
            <person name="Liu X.Y."/>
            <person name="Zhou J.W."/>
            <person name="Li R.Q."/>
            <person name="Yang K.Y."/>
            <person name="Li J."/>
            <person name="Li M."/>
            <person name="Law P.T.W."/>
            <person name="Wu Y.L."/>
            <person name="Cai Z.L."/>
            <person name="Qin H."/>
            <person name="Bao Y."/>
            <person name="Leung R.K.K."/>
            <person name="Ng P.K.S."/>
            <person name="Zou J."/>
            <person name="Zhong X.J."/>
            <person name="Ran P.X."/>
            <person name="Zhong N.S."/>
            <person name="Liu Z.G."/>
            <person name="Tsui S.K.W."/>
        </authorList>
    </citation>
    <scope>NUCLEOTIDE SEQUENCE</scope>
    <source>
        <strain evidence="1">Derf</strain>
        <tissue evidence="1">Whole organism</tissue>
    </source>
</reference>
<proteinExistence type="predicted"/>
<evidence type="ECO:0000313" key="2">
    <source>
        <dbReference type="Proteomes" id="UP000790347"/>
    </source>
</evidence>
<dbReference type="AlphaFoldDB" id="A0A922I676"/>
<accession>A0A922I676</accession>
<protein>
    <submittedName>
        <fullName evidence="1">Uncharacterized protein</fullName>
    </submittedName>
</protein>
<organism evidence="1 2">
    <name type="scientific">Dermatophagoides farinae</name>
    <name type="common">American house dust mite</name>
    <dbReference type="NCBI Taxonomy" id="6954"/>
    <lineage>
        <taxon>Eukaryota</taxon>
        <taxon>Metazoa</taxon>
        <taxon>Ecdysozoa</taxon>
        <taxon>Arthropoda</taxon>
        <taxon>Chelicerata</taxon>
        <taxon>Arachnida</taxon>
        <taxon>Acari</taxon>
        <taxon>Acariformes</taxon>
        <taxon>Sarcoptiformes</taxon>
        <taxon>Astigmata</taxon>
        <taxon>Psoroptidia</taxon>
        <taxon>Analgoidea</taxon>
        <taxon>Pyroglyphidae</taxon>
        <taxon>Dermatophagoidinae</taxon>
        <taxon>Dermatophagoides</taxon>
    </lineage>
</organism>
<dbReference type="EMBL" id="ASGP02000002">
    <property type="protein sequence ID" value="KAH9520799.1"/>
    <property type="molecule type" value="Genomic_DNA"/>
</dbReference>
<reference evidence="1" key="2">
    <citation type="journal article" date="2022" name="Res Sq">
        <title>Comparative Genomics Reveals Insights into the Divergent Evolution of Astigmatic Mites and Household Pest Adaptations.</title>
        <authorList>
            <person name="Xiong Q."/>
            <person name="Wan A.T.-Y."/>
            <person name="Liu X.-Y."/>
            <person name="Fung C.S.-H."/>
            <person name="Xiao X."/>
            <person name="Malainual N."/>
            <person name="Hou J."/>
            <person name="Wang L."/>
            <person name="Wang M."/>
            <person name="Yang K."/>
            <person name="Cui Y."/>
            <person name="Leung E."/>
            <person name="Nong W."/>
            <person name="Shin S.-K."/>
            <person name="Au S."/>
            <person name="Jeong K.Y."/>
            <person name="Chew F.T."/>
            <person name="Hui J."/>
            <person name="Leung T.F."/>
            <person name="Tungtrongchitr A."/>
            <person name="Zhong N."/>
            <person name="Liu Z."/>
            <person name="Tsui S."/>
        </authorList>
    </citation>
    <scope>NUCLEOTIDE SEQUENCE</scope>
    <source>
        <strain evidence="1">Derf</strain>
        <tissue evidence="1">Whole organism</tissue>
    </source>
</reference>
<gene>
    <name evidence="1" type="ORF">DERF_004491</name>
</gene>
<keyword evidence="2" id="KW-1185">Reference proteome</keyword>
<comment type="caution">
    <text evidence="1">The sequence shown here is derived from an EMBL/GenBank/DDBJ whole genome shotgun (WGS) entry which is preliminary data.</text>
</comment>
<sequence length="60" mass="6562">MAKKPKLSLFISKKKTCSTILAVVVVVVVQPTYTSSLGVITSLLYMTPKIELKKYSELGS</sequence>
<dbReference type="Proteomes" id="UP000790347">
    <property type="component" value="Unassembled WGS sequence"/>
</dbReference>